<dbReference type="InterPro" id="IPR016181">
    <property type="entry name" value="Acyl_CoA_acyltransferase"/>
</dbReference>
<dbReference type="SUPFAM" id="SSF55729">
    <property type="entry name" value="Acyl-CoA N-acyltransferases (Nat)"/>
    <property type="match status" value="1"/>
</dbReference>
<accession>A0ABR2V4L1</accession>
<feature type="domain" description="N-acetyltransferase" evidence="1">
    <location>
        <begin position="6"/>
        <end position="165"/>
    </location>
</feature>
<dbReference type="Gene3D" id="3.40.630.30">
    <property type="match status" value="1"/>
</dbReference>
<name>A0ABR2V4L1_9PEZI</name>
<dbReference type="Proteomes" id="UP001408356">
    <property type="component" value="Unassembled WGS sequence"/>
</dbReference>
<dbReference type="Pfam" id="PF13508">
    <property type="entry name" value="Acetyltransf_7"/>
    <property type="match status" value="1"/>
</dbReference>
<organism evidence="2 3">
    <name type="scientific">Seiridium unicorne</name>
    <dbReference type="NCBI Taxonomy" id="138068"/>
    <lineage>
        <taxon>Eukaryota</taxon>
        <taxon>Fungi</taxon>
        <taxon>Dikarya</taxon>
        <taxon>Ascomycota</taxon>
        <taxon>Pezizomycotina</taxon>
        <taxon>Sordariomycetes</taxon>
        <taxon>Xylariomycetidae</taxon>
        <taxon>Amphisphaeriales</taxon>
        <taxon>Sporocadaceae</taxon>
        <taxon>Seiridium</taxon>
    </lineage>
</organism>
<dbReference type="PROSITE" id="PS51186">
    <property type="entry name" value="GNAT"/>
    <property type="match status" value="1"/>
</dbReference>
<keyword evidence="3" id="KW-1185">Reference proteome</keyword>
<evidence type="ECO:0000313" key="3">
    <source>
        <dbReference type="Proteomes" id="UP001408356"/>
    </source>
</evidence>
<sequence>MADSTLTFRHATRNDTEILLPLIHSAYRGEERTGWTTEADLVGGDRIDASGLVEKIEAPDSVILVVTDKQDALVACCEILWRADQEAGYFGLFAVDPKRQGGGVGRQVLAYAEEYARQQWAACKMEMCVIWLREEIIAYYQRRGYRKTGEQRPFPHEYIARFNGKAFRNDLYFEVLVKDLAA</sequence>
<dbReference type="InterPro" id="IPR000182">
    <property type="entry name" value="GNAT_dom"/>
</dbReference>
<evidence type="ECO:0000259" key="1">
    <source>
        <dbReference type="PROSITE" id="PS51186"/>
    </source>
</evidence>
<reference evidence="2 3" key="1">
    <citation type="journal article" date="2024" name="J. Plant Pathol.">
        <title>Sequence and assembly of the genome of Seiridium unicorne, isolate CBS 538.82, causal agent of cypress canker disease.</title>
        <authorList>
            <person name="Scali E."/>
            <person name="Rocca G.D."/>
            <person name="Danti R."/>
            <person name="Garbelotto M."/>
            <person name="Barberini S."/>
            <person name="Baroncelli R."/>
            <person name="Emiliani G."/>
        </authorList>
    </citation>
    <scope>NUCLEOTIDE SEQUENCE [LARGE SCALE GENOMIC DNA]</scope>
    <source>
        <strain evidence="2 3">BM-138-508</strain>
    </source>
</reference>
<gene>
    <name evidence="2" type="ORF">SUNI508_05464</name>
</gene>
<evidence type="ECO:0000313" key="2">
    <source>
        <dbReference type="EMBL" id="KAK9421863.1"/>
    </source>
</evidence>
<dbReference type="CDD" id="cd04301">
    <property type="entry name" value="NAT_SF"/>
    <property type="match status" value="1"/>
</dbReference>
<proteinExistence type="predicted"/>
<comment type="caution">
    <text evidence="2">The sequence shown here is derived from an EMBL/GenBank/DDBJ whole genome shotgun (WGS) entry which is preliminary data.</text>
</comment>
<protein>
    <submittedName>
        <fullName evidence="2">Acetyltransferase</fullName>
    </submittedName>
</protein>
<dbReference type="EMBL" id="JARVKF010000157">
    <property type="protein sequence ID" value="KAK9421863.1"/>
    <property type="molecule type" value="Genomic_DNA"/>
</dbReference>